<keyword evidence="7" id="KW-0732">Signal</keyword>
<dbReference type="PANTHER" id="PTHR12106">
    <property type="entry name" value="SORTILIN RELATED"/>
    <property type="match status" value="1"/>
</dbReference>
<comment type="similarity">
    <text evidence="3">Belongs to the VPS10-related sortilin family.</text>
</comment>
<comment type="subcellular location">
    <subcellularLocation>
        <location evidence="1">Golgi apparatus</location>
        <location evidence="1">trans-Golgi network membrane</location>
        <topology evidence="1">Multi-pass membrane protein</topology>
    </subcellularLocation>
    <subcellularLocation>
        <location evidence="2">Prevacuolar compartment membrane</location>
        <topology evidence="2">Multi-pass membrane protein</topology>
    </subcellularLocation>
</comment>
<evidence type="ECO:0000256" key="14">
    <source>
        <dbReference type="ARBA" id="ARBA00023180"/>
    </source>
</evidence>
<evidence type="ECO:0000256" key="12">
    <source>
        <dbReference type="ARBA" id="ARBA00023136"/>
    </source>
</evidence>
<evidence type="ECO:0000256" key="11">
    <source>
        <dbReference type="ARBA" id="ARBA00023034"/>
    </source>
</evidence>
<evidence type="ECO:0000256" key="9">
    <source>
        <dbReference type="ARBA" id="ARBA00022927"/>
    </source>
</evidence>
<comment type="function">
    <text evidence="15">Functions as a sorting receptor in the Golgi compartment required for the intracellular sorting and delivery of soluble vacuolar proteins, like carboxypeptidase Y (CPY) and proteinase A. Executes multiple rounds of sorting by cycling between the late Golgi and a prevacuolar endosome-like compartment.</text>
</comment>
<organism evidence="21 22">
    <name type="scientific">Elaphomyces granulatus</name>
    <dbReference type="NCBI Taxonomy" id="519963"/>
    <lineage>
        <taxon>Eukaryota</taxon>
        <taxon>Fungi</taxon>
        <taxon>Dikarya</taxon>
        <taxon>Ascomycota</taxon>
        <taxon>Pezizomycotina</taxon>
        <taxon>Eurotiomycetes</taxon>
        <taxon>Eurotiomycetidae</taxon>
        <taxon>Eurotiales</taxon>
        <taxon>Elaphomycetaceae</taxon>
        <taxon>Elaphomyces</taxon>
    </lineage>
</organism>
<evidence type="ECO:0000256" key="17">
    <source>
        <dbReference type="ARBA" id="ARBA00031354"/>
    </source>
</evidence>
<dbReference type="Gene3D" id="2.10.70.80">
    <property type="match status" value="1"/>
</dbReference>
<dbReference type="GO" id="GO:0006895">
    <property type="term" value="P:Golgi to endosome transport"/>
    <property type="evidence" value="ECO:0007669"/>
    <property type="project" value="TreeGrafter"/>
</dbReference>
<evidence type="ECO:0000256" key="4">
    <source>
        <dbReference type="ARBA" id="ARBA00015369"/>
    </source>
</evidence>
<keyword evidence="22" id="KW-1185">Reference proteome</keyword>
<evidence type="ECO:0000256" key="18">
    <source>
        <dbReference type="ARBA" id="ARBA00031902"/>
    </source>
</evidence>
<feature type="non-terminal residue" evidence="21">
    <location>
        <position position="405"/>
    </location>
</feature>
<dbReference type="GO" id="GO:0005829">
    <property type="term" value="C:cytosol"/>
    <property type="evidence" value="ECO:0007669"/>
    <property type="project" value="GOC"/>
</dbReference>
<evidence type="ECO:0000256" key="8">
    <source>
        <dbReference type="ARBA" id="ARBA00022737"/>
    </source>
</evidence>
<name>A0A232LQ36_9EURO</name>
<gene>
    <name evidence="21" type="ORF">Egran_06114</name>
</gene>
<evidence type="ECO:0000256" key="7">
    <source>
        <dbReference type="ARBA" id="ARBA00022729"/>
    </source>
</evidence>
<keyword evidence="5" id="KW-0813">Transport</keyword>
<dbReference type="GO" id="GO:0006623">
    <property type="term" value="P:protein targeting to vacuole"/>
    <property type="evidence" value="ECO:0007669"/>
    <property type="project" value="TreeGrafter"/>
</dbReference>
<dbReference type="EMBL" id="NPHW01006102">
    <property type="protein sequence ID" value="OXV06118.1"/>
    <property type="molecule type" value="Genomic_DNA"/>
</dbReference>
<dbReference type="GO" id="GO:0006896">
    <property type="term" value="P:Golgi to vacuole transport"/>
    <property type="evidence" value="ECO:0007669"/>
    <property type="project" value="TreeGrafter"/>
</dbReference>
<dbReference type="GO" id="GO:0005794">
    <property type="term" value="C:Golgi apparatus"/>
    <property type="evidence" value="ECO:0007669"/>
    <property type="project" value="UniProtKB-SubCell"/>
</dbReference>
<comment type="caution">
    <text evidence="21">The sequence shown here is derived from an EMBL/GenBank/DDBJ whole genome shotgun (WGS) entry which is preliminary data.</text>
</comment>
<evidence type="ECO:0000259" key="20">
    <source>
        <dbReference type="Pfam" id="PF15902"/>
    </source>
</evidence>
<keyword evidence="6" id="KW-0812">Transmembrane</keyword>
<accession>A0A232LQ36</accession>
<evidence type="ECO:0000256" key="10">
    <source>
        <dbReference type="ARBA" id="ARBA00022989"/>
    </source>
</evidence>
<evidence type="ECO:0000256" key="3">
    <source>
        <dbReference type="ARBA" id="ARBA00008251"/>
    </source>
</evidence>
<evidence type="ECO:0000256" key="5">
    <source>
        <dbReference type="ARBA" id="ARBA00022448"/>
    </source>
</evidence>
<dbReference type="Pfam" id="PF15902">
    <property type="entry name" value="Sortilin-Vps10"/>
    <property type="match status" value="1"/>
</dbReference>
<proteinExistence type="inferred from homology"/>
<keyword evidence="10" id="KW-1133">Transmembrane helix</keyword>
<evidence type="ECO:0000256" key="1">
    <source>
        <dbReference type="ARBA" id="ARBA00004166"/>
    </source>
</evidence>
<keyword evidence="14" id="KW-0325">Glycoprotein</keyword>
<keyword evidence="12" id="KW-0472">Membrane</keyword>
<keyword evidence="11" id="KW-0333">Golgi apparatus</keyword>
<dbReference type="PANTHER" id="PTHR12106:SF27">
    <property type="entry name" value="SORTILIN-RELATED RECEPTOR"/>
    <property type="match status" value="1"/>
</dbReference>
<dbReference type="SUPFAM" id="SSF110296">
    <property type="entry name" value="Oligoxyloglucan reducing end-specific cellobiohydrolase"/>
    <property type="match status" value="1"/>
</dbReference>
<reference evidence="21 22" key="1">
    <citation type="journal article" date="2015" name="Environ. Microbiol.">
        <title>Metagenome sequence of Elaphomyces granulatus from sporocarp tissue reveals Ascomycota ectomycorrhizal fingerprints of genome expansion and a Proteobacteria-rich microbiome.</title>
        <authorList>
            <person name="Quandt C.A."/>
            <person name="Kohler A."/>
            <person name="Hesse C.N."/>
            <person name="Sharpton T.J."/>
            <person name="Martin F."/>
            <person name="Spatafora J.W."/>
        </authorList>
    </citation>
    <scope>NUCLEOTIDE SEQUENCE [LARGE SCALE GENOMIC DNA]</scope>
    <source>
        <strain evidence="21 22">OSC145934</strain>
    </source>
</reference>
<evidence type="ECO:0000313" key="21">
    <source>
        <dbReference type="EMBL" id="OXV06118.1"/>
    </source>
</evidence>
<dbReference type="Gene3D" id="3.30.60.270">
    <property type="match status" value="1"/>
</dbReference>
<dbReference type="InterPro" id="IPR050310">
    <property type="entry name" value="VPS10-sortilin"/>
</dbReference>
<keyword evidence="13" id="KW-0675">Receptor</keyword>
<feature type="domain" description="Sortilin C-terminal" evidence="19">
    <location>
        <begin position="38"/>
        <end position="200"/>
    </location>
</feature>
<dbReference type="InterPro" id="IPR031777">
    <property type="entry name" value="Sortilin_C"/>
</dbReference>
<evidence type="ECO:0000256" key="2">
    <source>
        <dbReference type="ARBA" id="ARBA00004488"/>
    </source>
</evidence>
<protein>
    <recommendedName>
        <fullName evidence="4">Vacuolar protein sorting/targeting protein 10</fullName>
    </recommendedName>
    <alternativeName>
        <fullName evidence="17">Carboxypeptidase Y receptor</fullName>
    </alternativeName>
    <alternativeName>
        <fullName evidence="16 18">Sortilin VPS10</fullName>
    </alternativeName>
</protein>
<evidence type="ECO:0000259" key="19">
    <source>
        <dbReference type="Pfam" id="PF15901"/>
    </source>
</evidence>
<dbReference type="AlphaFoldDB" id="A0A232LQ36"/>
<dbReference type="GO" id="GO:0016020">
    <property type="term" value="C:membrane"/>
    <property type="evidence" value="ECO:0007669"/>
    <property type="project" value="TreeGrafter"/>
</dbReference>
<evidence type="ECO:0000256" key="16">
    <source>
        <dbReference type="ARBA" id="ARBA00031250"/>
    </source>
</evidence>
<dbReference type="InterPro" id="IPR031778">
    <property type="entry name" value="Sortilin_N"/>
</dbReference>
<evidence type="ECO:0000256" key="6">
    <source>
        <dbReference type="ARBA" id="ARBA00022692"/>
    </source>
</evidence>
<sequence length="405" mass="46765">MAVYDEGPTDKIQYSINHGKDWDSVELETKIRPRFLTTTTDSTSLKFLLVGAVDSLDGEHIFYVVDFNGLHERMCKEKDFEKWPARLNEKGDPDCLMGHKQFYRRRKSDADCFIDEEFKNPEPIFEPCKCTSEDFECDFNFFRSEDGKSCVPASPLQPPKGKCKNADDKFIGPSGWRLIPGNACIRDGGENLDKEKGWPCEQGAKAPSNEKISKTKTAFNAGAFAQYFYLERGRSNNGDDETIVMRTVDDELFVTHDHGKNWDRKLEDVKVKAIMPHHYLHDHAFFFTNSKETYVTINRADTIQHFKAPLYINVAGPTLAFHEKYKDWLIWTGSLNCPGNDCHSRAYISKNRGATWDLLLRYVRKCEFMMREDRPYSDTYSDTLIFCEQFEDEDLKKDLALVSSD</sequence>
<feature type="domain" description="Sortilin N-terminal" evidence="20">
    <location>
        <begin position="251"/>
        <end position="405"/>
    </location>
</feature>
<evidence type="ECO:0000313" key="22">
    <source>
        <dbReference type="Proteomes" id="UP000243515"/>
    </source>
</evidence>
<keyword evidence="8" id="KW-0677">Repeat</keyword>
<evidence type="ECO:0000256" key="13">
    <source>
        <dbReference type="ARBA" id="ARBA00023170"/>
    </source>
</evidence>
<evidence type="ECO:0000256" key="15">
    <source>
        <dbReference type="ARBA" id="ARBA00025569"/>
    </source>
</evidence>
<dbReference type="Pfam" id="PF15901">
    <property type="entry name" value="Sortilin_C"/>
    <property type="match status" value="1"/>
</dbReference>
<dbReference type="Proteomes" id="UP000243515">
    <property type="component" value="Unassembled WGS sequence"/>
</dbReference>
<dbReference type="FunFam" id="2.10.70.80:FF:000001">
    <property type="entry name" value="Sortilin-related VPS10 domain-containing receptor 1"/>
    <property type="match status" value="1"/>
</dbReference>
<keyword evidence="9" id="KW-0653">Protein transport</keyword>
<dbReference type="FunFam" id="3.30.60.270:FF:000005">
    <property type="entry name" value="Sortilin"/>
    <property type="match status" value="1"/>
</dbReference>
<dbReference type="OrthoDB" id="443634at2759"/>